<dbReference type="Pfam" id="PF01926">
    <property type="entry name" value="MMR_HSR1"/>
    <property type="match status" value="1"/>
</dbReference>
<protein>
    <recommendedName>
        <fullName evidence="2">G domain-containing protein</fullName>
    </recommendedName>
</protein>
<reference evidence="4" key="1">
    <citation type="journal article" date="2014" name="Proc. Natl. Acad. Sci. U.S.A.">
        <title>Extensive sampling of basidiomycete genomes demonstrates inadequacy of the white-rot/brown-rot paradigm for wood decay fungi.</title>
        <authorList>
            <person name="Riley R."/>
            <person name="Salamov A.A."/>
            <person name="Brown D.W."/>
            <person name="Nagy L.G."/>
            <person name="Floudas D."/>
            <person name="Held B.W."/>
            <person name="Levasseur A."/>
            <person name="Lombard V."/>
            <person name="Morin E."/>
            <person name="Otillar R."/>
            <person name="Lindquist E.A."/>
            <person name="Sun H."/>
            <person name="LaButti K.M."/>
            <person name="Schmutz J."/>
            <person name="Jabbour D."/>
            <person name="Luo H."/>
            <person name="Baker S.E."/>
            <person name="Pisabarro A.G."/>
            <person name="Walton J.D."/>
            <person name="Blanchette R.A."/>
            <person name="Henrissat B."/>
            <person name="Martin F."/>
            <person name="Cullen D."/>
            <person name="Hibbett D.S."/>
            <person name="Grigoriev I.V."/>
        </authorList>
    </citation>
    <scope>NUCLEOTIDE SEQUENCE [LARGE SCALE GENOMIC DNA]</scope>
    <source>
        <strain evidence="4">FD-172 SS1</strain>
    </source>
</reference>
<dbReference type="AlphaFoldDB" id="A0A067LYR9"/>
<dbReference type="SUPFAM" id="SSF52540">
    <property type="entry name" value="P-loop containing nucleoside triphosphate hydrolases"/>
    <property type="match status" value="1"/>
</dbReference>
<dbReference type="Proteomes" id="UP000027195">
    <property type="component" value="Unassembled WGS sequence"/>
</dbReference>
<organism evidence="3 4">
    <name type="scientific">Botryobasidium botryosum (strain FD-172 SS1)</name>
    <dbReference type="NCBI Taxonomy" id="930990"/>
    <lineage>
        <taxon>Eukaryota</taxon>
        <taxon>Fungi</taxon>
        <taxon>Dikarya</taxon>
        <taxon>Basidiomycota</taxon>
        <taxon>Agaricomycotina</taxon>
        <taxon>Agaricomycetes</taxon>
        <taxon>Cantharellales</taxon>
        <taxon>Botryobasidiaceae</taxon>
        <taxon>Botryobasidium</taxon>
    </lineage>
</organism>
<dbReference type="InterPro" id="IPR027417">
    <property type="entry name" value="P-loop_NTPase"/>
</dbReference>
<dbReference type="GO" id="GO:0005525">
    <property type="term" value="F:GTP binding"/>
    <property type="evidence" value="ECO:0007669"/>
    <property type="project" value="InterPro"/>
</dbReference>
<dbReference type="InParanoid" id="A0A067LYR9"/>
<feature type="region of interest" description="Disordered" evidence="1">
    <location>
        <begin position="234"/>
        <end position="279"/>
    </location>
</feature>
<dbReference type="Gene3D" id="3.40.50.300">
    <property type="entry name" value="P-loop containing nucleotide triphosphate hydrolases"/>
    <property type="match status" value="1"/>
</dbReference>
<evidence type="ECO:0000313" key="3">
    <source>
        <dbReference type="EMBL" id="KDQ08573.1"/>
    </source>
</evidence>
<dbReference type="InterPro" id="IPR006073">
    <property type="entry name" value="GTP-bd"/>
</dbReference>
<dbReference type="HOGENOM" id="CLU_018003_2_1_1"/>
<gene>
    <name evidence="3" type="ORF">BOTBODRAFT_179783</name>
</gene>
<dbReference type="CDD" id="cd00882">
    <property type="entry name" value="Ras_like_GTPase"/>
    <property type="match status" value="1"/>
</dbReference>
<feature type="domain" description="G" evidence="2">
    <location>
        <begin position="9"/>
        <end position="69"/>
    </location>
</feature>
<evidence type="ECO:0000259" key="2">
    <source>
        <dbReference type="Pfam" id="PF01926"/>
    </source>
</evidence>
<evidence type="ECO:0000313" key="4">
    <source>
        <dbReference type="Proteomes" id="UP000027195"/>
    </source>
</evidence>
<accession>A0A067LYR9</accession>
<proteinExistence type="predicted"/>
<sequence>MSSNSGVLIAVMGPTGAGKTTLVNKLAGSNFKIGYGLESETQQIQTATCTLNGESVHLIDTPGFDDTDKTDTDILNLISNHLATSYRSGSRLTGVLYLHRITDNRVGGVSYKNMKIFEKLCGDSAMASVTLCTTMWGQIPEHVGAQREAELAANFWKNMIRKGATMRRVLDTQSSVMQVVTSLISLRRPVTLEVQREIVDQGKAVSETAAARDLNREKEALRCQMEAELERARQEARRQMEEQERRLREQLEQQRRAHEEQLAREAEQRRREEENRRAEMARLEWEAAEARRRAEESDGGCVIF</sequence>
<dbReference type="EMBL" id="KL198089">
    <property type="protein sequence ID" value="KDQ08573.1"/>
    <property type="molecule type" value="Genomic_DNA"/>
</dbReference>
<dbReference type="OrthoDB" id="8954335at2759"/>
<name>A0A067LYR9_BOTB1</name>
<keyword evidence="4" id="KW-1185">Reference proteome</keyword>
<evidence type="ECO:0000256" key="1">
    <source>
        <dbReference type="SAM" id="MobiDB-lite"/>
    </source>
</evidence>